<dbReference type="Proteomes" id="UP001597383">
    <property type="component" value="Unassembled WGS sequence"/>
</dbReference>
<dbReference type="RefSeq" id="WP_377558447.1">
    <property type="nucleotide sequence ID" value="NZ_JBHUHQ010000038.1"/>
</dbReference>
<organism evidence="2 3">
    <name type="scientific">Ornithinibacillus salinisoli</name>
    <dbReference type="NCBI Taxonomy" id="1848459"/>
    <lineage>
        <taxon>Bacteria</taxon>
        <taxon>Bacillati</taxon>
        <taxon>Bacillota</taxon>
        <taxon>Bacilli</taxon>
        <taxon>Bacillales</taxon>
        <taxon>Bacillaceae</taxon>
        <taxon>Ornithinibacillus</taxon>
    </lineage>
</organism>
<feature type="signal peptide" evidence="1">
    <location>
        <begin position="1"/>
        <end position="24"/>
    </location>
</feature>
<evidence type="ECO:0000313" key="2">
    <source>
        <dbReference type="EMBL" id="MFD2046470.1"/>
    </source>
</evidence>
<feature type="chain" id="PRO_5045536869" description="DUF3888 domain-containing protein" evidence="1">
    <location>
        <begin position="25"/>
        <end position="148"/>
    </location>
</feature>
<keyword evidence="1" id="KW-0732">Signal</keyword>
<evidence type="ECO:0008006" key="4">
    <source>
        <dbReference type="Google" id="ProtNLM"/>
    </source>
</evidence>
<gene>
    <name evidence="2" type="ORF">ACFSJF_19555</name>
</gene>
<reference evidence="3" key="1">
    <citation type="journal article" date="2019" name="Int. J. Syst. Evol. Microbiol.">
        <title>The Global Catalogue of Microorganisms (GCM) 10K type strain sequencing project: providing services to taxonomists for standard genome sequencing and annotation.</title>
        <authorList>
            <consortium name="The Broad Institute Genomics Platform"/>
            <consortium name="The Broad Institute Genome Sequencing Center for Infectious Disease"/>
            <person name="Wu L."/>
            <person name="Ma J."/>
        </authorList>
    </citation>
    <scope>NUCLEOTIDE SEQUENCE [LARGE SCALE GENOMIC DNA]</scope>
    <source>
        <strain evidence="3">R28</strain>
    </source>
</reference>
<evidence type="ECO:0000313" key="3">
    <source>
        <dbReference type="Proteomes" id="UP001597383"/>
    </source>
</evidence>
<name>A0ABW4W811_9BACI</name>
<comment type="caution">
    <text evidence="2">The sequence shown here is derived from an EMBL/GenBank/DDBJ whole genome shotgun (WGS) entry which is preliminary data.</text>
</comment>
<proteinExistence type="predicted"/>
<dbReference type="EMBL" id="JBHUHQ010000038">
    <property type="protein sequence ID" value="MFD2046470.1"/>
    <property type="molecule type" value="Genomic_DNA"/>
</dbReference>
<sequence>MKKLSVLPFLFIFTLSVTFSSVSAEKTNNHDSTGKEQIFDHYLLSEFNNEISKAVEDFYQEESIMIQFDWWDKKYDVVEIDQSEKGHELDYKYNGKKQQFNFVIEFTVLPYTDKLLGTDTITFGVQQDENLENQAKLLNYEHRKPTKN</sequence>
<evidence type="ECO:0000256" key="1">
    <source>
        <dbReference type="SAM" id="SignalP"/>
    </source>
</evidence>
<keyword evidence="3" id="KW-1185">Reference proteome</keyword>
<protein>
    <recommendedName>
        <fullName evidence="4">DUF3888 domain-containing protein</fullName>
    </recommendedName>
</protein>
<accession>A0ABW4W811</accession>